<keyword evidence="3" id="KW-1185">Reference proteome</keyword>
<gene>
    <name evidence="2" type="ORF">DFH07DRAFT_781074</name>
</gene>
<proteinExistence type="predicted"/>
<dbReference type="Proteomes" id="UP001215280">
    <property type="component" value="Unassembled WGS sequence"/>
</dbReference>
<evidence type="ECO:0000313" key="2">
    <source>
        <dbReference type="EMBL" id="KAJ7731905.1"/>
    </source>
</evidence>
<sequence>MVVAKLGWRHPGSQQLALATTKLLGYILQLWVDRLYSGFPNRRFRAHFFGLCTNLVNRIEAEGWWKTDRTSTRVTLTVVQSVYAYDSKIKGKWNPMLADLSAVGKSDVTISKAALMLQEGILIQGVQSTIRELVRSYNEQPLATTMKDIKTRRTKAVERIVRWRVQQTALIPTISPLLLDRKPCEIEEETLYLPSDFECDQRGELGLSSWGQEEVKLHEAMAYDALKKVQLIVHALIGLDRNQGRKERDSQSVKTASMRQVDDTKRRRNKHMNYYMLARAALMKLGACTGLDDNFPALTEADTYMPSRSEHRAVGSSRIRDGWTAAGVMSGGKIQRSVVASVPVVQRSMLNPGATVMPAGRKAGPSTTKAQPKVLKEKPICLPGPEKKKRSGWLWTFGKMGKMSKEEMKAWSAEGDRVQWFRAEADMIRWQEQIEQKLAELRTTIRSFAAYKDAWTKMASIEEQAGNWIGYVAYAKQKADMWALREGHARGALKTYPEYACLEADDADLHAFIVSERAVHAKTLEAVMQSARAAAPGLEEESEEAEAVEEDEPSVVN</sequence>
<dbReference type="EMBL" id="JARJLG010000179">
    <property type="protein sequence ID" value="KAJ7731905.1"/>
    <property type="molecule type" value="Genomic_DNA"/>
</dbReference>
<evidence type="ECO:0000313" key="3">
    <source>
        <dbReference type="Proteomes" id="UP001215280"/>
    </source>
</evidence>
<dbReference type="AlphaFoldDB" id="A0AAD7I024"/>
<feature type="region of interest" description="Disordered" evidence="1">
    <location>
        <begin position="532"/>
        <end position="557"/>
    </location>
</feature>
<accession>A0AAD7I024</accession>
<comment type="caution">
    <text evidence="2">The sequence shown here is derived from an EMBL/GenBank/DDBJ whole genome shotgun (WGS) entry which is preliminary data.</text>
</comment>
<feature type="region of interest" description="Disordered" evidence="1">
    <location>
        <begin position="243"/>
        <end position="264"/>
    </location>
</feature>
<name>A0AAD7I024_9AGAR</name>
<organism evidence="2 3">
    <name type="scientific">Mycena maculata</name>
    <dbReference type="NCBI Taxonomy" id="230809"/>
    <lineage>
        <taxon>Eukaryota</taxon>
        <taxon>Fungi</taxon>
        <taxon>Dikarya</taxon>
        <taxon>Basidiomycota</taxon>
        <taxon>Agaricomycotina</taxon>
        <taxon>Agaricomycetes</taxon>
        <taxon>Agaricomycetidae</taxon>
        <taxon>Agaricales</taxon>
        <taxon>Marasmiineae</taxon>
        <taxon>Mycenaceae</taxon>
        <taxon>Mycena</taxon>
    </lineage>
</organism>
<protein>
    <submittedName>
        <fullName evidence="2">Uncharacterized protein</fullName>
    </submittedName>
</protein>
<evidence type="ECO:0000256" key="1">
    <source>
        <dbReference type="SAM" id="MobiDB-lite"/>
    </source>
</evidence>
<reference evidence="2" key="1">
    <citation type="submission" date="2023-03" db="EMBL/GenBank/DDBJ databases">
        <title>Massive genome expansion in bonnet fungi (Mycena s.s.) driven by repeated elements and novel gene families across ecological guilds.</title>
        <authorList>
            <consortium name="Lawrence Berkeley National Laboratory"/>
            <person name="Harder C.B."/>
            <person name="Miyauchi S."/>
            <person name="Viragh M."/>
            <person name="Kuo A."/>
            <person name="Thoen E."/>
            <person name="Andreopoulos B."/>
            <person name="Lu D."/>
            <person name="Skrede I."/>
            <person name="Drula E."/>
            <person name="Henrissat B."/>
            <person name="Morin E."/>
            <person name="Kohler A."/>
            <person name="Barry K."/>
            <person name="LaButti K."/>
            <person name="Morin E."/>
            <person name="Salamov A."/>
            <person name="Lipzen A."/>
            <person name="Mereny Z."/>
            <person name="Hegedus B."/>
            <person name="Baldrian P."/>
            <person name="Stursova M."/>
            <person name="Weitz H."/>
            <person name="Taylor A."/>
            <person name="Grigoriev I.V."/>
            <person name="Nagy L.G."/>
            <person name="Martin F."/>
            <person name="Kauserud H."/>
        </authorList>
    </citation>
    <scope>NUCLEOTIDE SEQUENCE</scope>
    <source>
        <strain evidence="2">CBHHK188m</strain>
    </source>
</reference>
<feature type="compositionally biased region" description="Acidic residues" evidence="1">
    <location>
        <begin position="538"/>
        <end position="557"/>
    </location>
</feature>